<sequence length="86" mass="9825">MIIPKKNRDLKVVEQRILPKMREYIGDLRQVKAVKNLNDTLERQTPADRFSRYSSDAASELSSKLKEARKRADASKKAAEEDLPPA</sequence>
<evidence type="ECO:0000256" key="1">
    <source>
        <dbReference type="SAM" id="MobiDB-lite"/>
    </source>
</evidence>
<dbReference type="EMBL" id="LN853965">
    <property type="protein sequence ID" value="CRY97203.1"/>
    <property type="molecule type" value="Genomic_DNA"/>
</dbReference>
<reference evidence="2" key="1">
    <citation type="submission" date="2015-06" db="EMBL/GenBank/DDBJ databases">
        <authorList>
            <person name="Joergensen T."/>
        </authorList>
    </citation>
    <scope>NUCLEOTIDE SEQUENCE</scope>
    <source>
        <strain evidence="2">RGFK1416</strain>
    </source>
</reference>
<name>A0A0H5Q5N6_9ZZZZ</name>
<accession>A0A0H5Q5N6</accession>
<feature type="region of interest" description="Disordered" evidence="1">
    <location>
        <begin position="48"/>
        <end position="86"/>
    </location>
</feature>
<feature type="compositionally biased region" description="Polar residues" evidence="1">
    <location>
        <begin position="52"/>
        <end position="62"/>
    </location>
</feature>
<reference evidence="2" key="2">
    <citation type="submission" date="2015-07" db="EMBL/GenBank/DDBJ databases">
        <title>Plasmids, circular viruses and viroids from rat gut.</title>
        <authorList>
            <person name="Jorgensen T.J."/>
            <person name="Hansen M.A."/>
            <person name="Xu Z."/>
            <person name="Tabak M.A."/>
            <person name="Sorensen S.J."/>
            <person name="Hansen L.H."/>
        </authorList>
    </citation>
    <scope>NUCLEOTIDE SEQUENCE</scope>
    <source>
        <strain evidence="2">RGFK1416</strain>
    </source>
</reference>
<feature type="compositionally biased region" description="Basic and acidic residues" evidence="1">
    <location>
        <begin position="63"/>
        <end position="80"/>
    </location>
</feature>
<proteinExistence type="predicted"/>
<protein>
    <submittedName>
        <fullName evidence="2">Uncharacterized protein</fullName>
    </submittedName>
</protein>
<evidence type="ECO:0000313" key="2">
    <source>
        <dbReference type="EMBL" id="CRY97203.1"/>
    </source>
</evidence>
<dbReference type="AlphaFoldDB" id="A0A0H5Q5N6"/>
<organism evidence="2">
    <name type="scientific">uncultured prokaryote</name>
    <dbReference type="NCBI Taxonomy" id="198431"/>
    <lineage>
        <taxon>unclassified sequences</taxon>
        <taxon>environmental samples</taxon>
    </lineage>
</organism>